<dbReference type="RefSeq" id="XP_040874945.1">
    <property type="nucleotide sequence ID" value="XM_041023790.1"/>
</dbReference>
<sequence length="450" mass="49219">MTNVVLSHCDVTPPSCSLHSPSSFPGFGDHISPSHSLLSRGSISVGIAALGSASTRLGGEISRYSNSFATSIPHPRTEAGLLNDPQEAGLLRHFVSHLAISFDLTDSSCHFRKIVPQRALNDPILMNAILAASARHLSRVSGGDPYIADTYHQKCIQHLIPILSDEAAVLDENLLASTVILRFLEEIDVPLSGKVHLDGAGHLIGAHAFVSAQEISAVSGGLRLAAFWVGLRQEIYVAFVNQRSISFPLQHCTVDRSFGAADEGTWANRIVFHCAETIQWCFGLLEHERSTARFEELLSYAGNWWNSMPPCFTPVYYRSADTDPNAVFPEVIYFSDAVVTGIQHYHLTLILLRAYDPTIPKLGSRRTTALREMDNGIKHHTKMLCGLALSNSSTPPNLVTASMAVTMAGDKFTAIKEQEACLQILETCEAEHGWSTTTAQKDLKEAWGWD</sequence>
<comment type="subcellular location">
    <subcellularLocation>
        <location evidence="1">Nucleus</location>
    </subcellularLocation>
</comment>
<evidence type="ECO:0000256" key="1">
    <source>
        <dbReference type="ARBA" id="ARBA00004123"/>
    </source>
</evidence>
<evidence type="ECO:0000313" key="4">
    <source>
        <dbReference type="Proteomes" id="UP000030672"/>
    </source>
</evidence>
<dbReference type="Proteomes" id="UP000030672">
    <property type="component" value="Unassembled WGS sequence"/>
</dbReference>
<name>A0A074W5S4_AURM1</name>
<proteinExistence type="predicted"/>
<dbReference type="InterPro" id="IPR021858">
    <property type="entry name" value="Fun_TF"/>
</dbReference>
<dbReference type="STRING" id="1043003.A0A074W5S4"/>
<organism evidence="3 4">
    <name type="scientific">Aureobasidium melanogenum (strain CBS 110374)</name>
    <name type="common">Aureobasidium pullulans var. melanogenum</name>
    <dbReference type="NCBI Taxonomy" id="1043003"/>
    <lineage>
        <taxon>Eukaryota</taxon>
        <taxon>Fungi</taxon>
        <taxon>Dikarya</taxon>
        <taxon>Ascomycota</taxon>
        <taxon>Pezizomycotina</taxon>
        <taxon>Dothideomycetes</taxon>
        <taxon>Dothideomycetidae</taxon>
        <taxon>Dothideales</taxon>
        <taxon>Saccotheciaceae</taxon>
        <taxon>Aureobasidium</taxon>
    </lineage>
</organism>
<keyword evidence="2" id="KW-0539">Nucleus</keyword>
<evidence type="ECO:0000256" key="2">
    <source>
        <dbReference type="ARBA" id="ARBA00023242"/>
    </source>
</evidence>
<keyword evidence="4" id="KW-1185">Reference proteome</keyword>
<dbReference type="Pfam" id="PF11951">
    <property type="entry name" value="Fungal_trans_2"/>
    <property type="match status" value="1"/>
</dbReference>
<accession>A0A074W5S4</accession>
<gene>
    <name evidence="3" type="ORF">M437DRAFT_60657</name>
</gene>
<evidence type="ECO:0000313" key="3">
    <source>
        <dbReference type="EMBL" id="KEQ57921.1"/>
    </source>
</evidence>
<dbReference type="EMBL" id="KL584865">
    <property type="protein sequence ID" value="KEQ57921.1"/>
    <property type="molecule type" value="Genomic_DNA"/>
</dbReference>
<evidence type="ECO:0008006" key="5">
    <source>
        <dbReference type="Google" id="ProtNLM"/>
    </source>
</evidence>
<reference evidence="3 4" key="1">
    <citation type="journal article" date="2014" name="BMC Genomics">
        <title>Genome sequencing of four Aureobasidium pullulans varieties: biotechnological potential, stress tolerance, and description of new species.</title>
        <authorList>
            <person name="Gostin Ar C."/>
            <person name="Ohm R.A."/>
            <person name="Kogej T."/>
            <person name="Sonjak S."/>
            <person name="Turk M."/>
            <person name="Zajc J."/>
            <person name="Zalar P."/>
            <person name="Grube M."/>
            <person name="Sun H."/>
            <person name="Han J."/>
            <person name="Sharma A."/>
            <person name="Chiniquy J."/>
            <person name="Ngan C.Y."/>
            <person name="Lipzen A."/>
            <person name="Barry K."/>
            <person name="Grigoriev I.V."/>
            <person name="Gunde-Cimerman N."/>
        </authorList>
    </citation>
    <scope>NUCLEOTIDE SEQUENCE [LARGE SCALE GENOMIC DNA]</scope>
    <source>
        <strain evidence="3 4">CBS 110374</strain>
    </source>
</reference>
<dbReference type="PANTHER" id="PTHR37534">
    <property type="entry name" value="TRANSCRIPTIONAL ACTIVATOR PROTEIN UGA3"/>
    <property type="match status" value="1"/>
</dbReference>
<dbReference type="GO" id="GO:0045944">
    <property type="term" value="P:positive regulation of transcription by RNA polymerase II"/>
    <property type="evidence" value="ECO:0007669"/>
    <property type="project" value="TreeGrafter"/>
</dbReference>
<dbReference type="AlphaFoldDB" id="A0A074W5S4"/>
<dbReference type="GO" id="GO:0005634">
    <property type="term" value="C:nucleus"/>
    <property type="evidence" value="ECO:0007669"/>
    <property type="project" value="UniProtKB-SubCell"/>
</dbReference>
<dbReference type="PANTHER" id="PTHR37534:SF2">
    <property type="entry name" value="N-ACETYLTRANSFERASE DOMAIN-CONTAINING PROTEIN"/>
    <property type="match status" value="1"/>
</dbReference>
<dbReference type="GO" id="GO:0000976">
    <property type="term" value="F:transcription cis-regulatory region binding"/>
    <property type="evidence" value="ECO:0007669"/>
    <property type="project" value="TreeGrafter"/>
</dbReference>
<dbReference type="GeneID" id="63917163"/>
<dbReference type="HOGENOM" id="CLU_008719_1_0_1"/>
<protein>
    <recommendedName>
        <fullName evidence="5">ARCA-like protein</fullName>
    </recommendedName>
</protein>
<dbReference type="GO" id="GO:0003700">
    <property type="term" value="F:DNA-binding transcription factor activity"/>
    <property type="evidence" value="ECO:0007669"/>
    <property type="project" value="TreeGrafter"/>
</dbReference>